<feature type="compositionally biased region" description="Basic and acidic residues" evidence="1">
    <location>
        <begin position="399"/>
        <end position="411"/>
    </location>
</feature>
<dbReference type="PROSITE" id="PS50011">
    <property type="entry name" value="PROTEIN_KINASE_DOM"/>
    <property type="match status" value="1"/>
</dbReference>
<protein>
    <submittedName>
        <fullName evidence="3">LAFE_0D07382g1_1</fullName>
    </submittedName>
</protein>
<dbReference type="EMBL" id="LT598492">
    <property type="protein sequence ID" value="SCW01204.1"/>
    <property type="molecule type" value="Genomic_DNA"/>
</dbReference>
<dbReference type="Gene3D" id="1.10.510.10">
    <property type="entry name" value="Transferase(Phosphotransferase) domain 1"/>
    <property type="match status" value="1"/>
</dbReference>
<name>A0A1G4MBR6_LACFM</name>
<feature type="region of interest" description="Disordered" evidence="1">
    <location>
        <begin position="468"/>
        <end position="549"/>
    </location>
</feature>
<evidence type="ECO:0000256" key="1">
    <source>
        <dbReference type="SAM" id="MobiDB-lite"/>
    </source>
</evidence>
<feature type="domain" description="Protein kinase" evidence="2">
    <location>
        <begin position="18"/>
        <end position="327"/>
    </location>
</feature>
<feature type="region of interest" description="Disordered" evidence="1">
    <location>
        <begin position="337"/>
        <end position="356"/>
    </location>
</feature>
<feature type="region of interest" description="Disordered" evidence="1">
    <location>
        <begin position="774"/>
        <end position="803"/>
    </location>
</feature>
<proteinExistence type="predicted"/>
<dbReference type="OrthoDB" id="4062651at2759"/>
<dbReference type="PROSITE" id="PS00108">
    <property type="entry name" value="PROTEIN_KINASE_ST"/>
    <property type="match status" value="1"/>
</dbReference>
<dbReference type="InterPro" id="IPR011009">
    <property type="entry name" value="Kinase-like_dom_sf"/>
</dbReference>
<evidence type="ECO:0000313" key="3">
    <source>
        <dbReference type="EMBL" id="SCW01204.1"/>
    </source>
</evidence>
<gene>
    <name evidence="3" type="ORF">LAFE_0D07382G</name>
</gene>
<reference evidence="3 4" key="1">
    <citation type="submission" date="2016-03" db="EMBL/GenBank/DDBJ databases">
        <authorList>
            <person name="Devillers H."/>
        </authorList>
    </citation>
    <scope>NUCLEOTIDE SEQUENCE [LARGE SCALE GENOMIC DNA]</scope>
    <source>
        <strain evidence="3">CBS 6772</strain>
    </source>
</reference>
<dbReference type="Proteomes" id="UP000190831">
    <property type="component" value="Chromosome D"/>
</dbReference>
<organism evidence="3 4">
    <name type="scientific">Lachancea fermentati</name>
    <name type="common">Zygosaccharomyces fermentati</name>
    <dbReference type="NCBI Taxonomy" id="4955"/>
    <lineage>
        <taxon>Eukaryota</taxon>
        <taxon>Fungi</taxon>
        <taxon>Dikarya</taxon>
        <taxon>Ascomycota</taxon>
        <taxon>Saccharomycotina</taxon>
        <taxon>Saccharomycetes</taxon>
        <taxon>Saccharomycetales</taxon>
        <taxon>Saccharomycetaceae</taxon>
        <taxon>Lachancea</taxon>
    </lineage>
</organism>
<dbReference type="AlphaFoldDB" id="A0A1G4MBR6"/>
<feature type="compositionally biased region" description="Basic residues" evidence="1">
    <location>
        <begin position="720"/>
        <end position="729"/>
    </location>
</feature>
<dbReference type="FunFam" id="1.10.510.10:FF:000942">
    <property type="entry name" value="Serine/threonine-protein kinase KSP1"/>
    <property type="match status" value="1"/>
</dbReference>
<keyword evidence="4" id="KW-1185">Reference proteome</keyword>
<accession>A0A1G4MBR6</accession>
<evidence type="ECO:0000313" key="4">
    <source>
        <dbReference type="Proteomes" id="UP000190831"/>
    </source>
</evidence>
<sequence>MTQDYEVYKEGGLLNNRYKKLEDISEGSYGYVSLANDTLKKRLVAVKYIFKNDEEEEKNEDEEDGRHNSSVEKRQQLIKHQKSLISEKVRSKLSNNICFEALFEVDIHTKVGKHKNITEIYDYFDSFIIMEYCSGGDLYEAIRADLVPRKTKKITHIASQIMDAVEFVHKKGIYHRDIKPENILIDGSDWTIKLTDWGLATTEKTSMDRSVGSERYMAPELFEENLDREERSLPYDCSKVDIWAIGIVLLNVVFQKNPFSVANQTDKSFCYFAANREALFDVFSTMSYDFFQVLRHSLTIDPTNRDLASMKNELLKLGEYTLDDEFFNSQVDDDNFGTPKIEDVDSTPKFTSSTPTAVESPAMVATQMTVDKITPAPSHKDEKEKDPIPRFRFKKRSHPAPEQKRGSKPIHMDNRKVIKNSRKPLAIPTPNTHINNFFHEYKSKGDDNFNTRDFFTPPSVNNRYMEGIFNNKPNKYKNHRGNHNNAKRPNSIGSVNGNNKYTPKSNPNNLSSSYGRRGSAYSQHSPSTGKYIPPHSRPSSLYGGSPHIPNISSVLDNGFDHTSAPTTNTYHEQHPVPMDSNENDLDDVLFTLEENEIDSFTNELDNLTVQDGEVSQPLNSVSAPSIGVTSEVPDLLKSPTMHHSELVGSLKNPFAEILDQKARRPSTEYKYKPGVYVPPHHRKELAQGLSQSPLISNGGEATLSVNHNSFSYGSYNGRRSSTHHARSRKLTPTGQPFISHNHGKATTELQQNDIFADSNALLFEEDEDDNHLADQRSLFGPHDLYKPSTVTSPKRIRTGRKSSSIQDELIGSLEQYKNNWLILQQQQE</sequence>
<feature type="compositionally biased region" description="Polar residues" evidence="1">
    <location>
        <begin position="487"/>
        <end position="510"/>
    </location>
</feature>
<dbReference type="GO" id="GO:0004674">
    <property type="term" value="F:protein serine/threonine kinase activity"/>
    <property type="evidence" value="ECO:0007669"/>
    <property type="project" value="InterPro"/>
</dbReference>
<dbReference type="GO" id="GO:0005737">
    <property type="term" value="C:cytoplasm"/>
    <property type="evidence" value="ECO:0007669"/>
    <property type="project" value="TreeGrafter"/>
</dbReference>
<feature type="compositionally biased region" description="Basic residues" evidence="1">
    <location>
        <begin position="474"/>
        <end position="486"/>
    </location>
</feature>
<feature type="region of interest" description="Disordered" evidence="1">
    <location>
        <begin position="714"/>
        <end position="741"/>
    </location>
</feature>
<dbReference type="InterPro" id="IPR045269">
    <property type="entry name" value="Atg1-like"/>
</dbReference>
<dbReference type="SUPFAM" id="SSF56112">
    <property type="entry name" value="Protein kinase-like (PK-like)"/>
    <property type="match status" value="1"/>
</dbReference>
<feature type="region of interest" description="Disordered" evidence="1">
    <location>
        <begin position="374"/>
        <end position="411"/>
    </location>
</feature>
<evidence type="ECO:0000259" key="2">
    <source>
        <dbReference type="PROSITE" id="PS50011"/>
    </source>
</evidence>
<dbReference type="GO" id="GO:0005524">
    <property type="term" value="F:ATP binding"/>
    <property type="evidence" value="ECO:0007669"/>
    <property type="project" value="InterPro"/>
</dbReference>
<dbReference type="STRING" id="4955.A0A1G4MBR6"/>
<dbReference type="SMART" id="SM00220">
    <property type="entry name" value="S_TKc"/>
    <property type="match status" value="1"/>
</dbReference>
<dbReference type="PANTHER" id="PTHR24348">
    <property type="entry name" value="SERINE/THREONINE-PROTEIN KINASE UNC-51-RELATED"/>
    <property type="match status" value="1"/>
</dbReference>
<dbReference type="InterPro" id="IPR000719">
    <property type="entry name" value="Prot_kinase_dom"/>
</dbReference>
<feature type="compositionally biased region" description="Low complexity" evidence="1">
    <location>
        <begin position="511"/>
        <end position="522"/>
    </location>
</feature>
<dbReference type="Gene3D" id="3.30.200.20">
    <property type="entry name" value="Phosphorylase Kinase, domain 1"/>
    <property type="match status" value="1"/>
</dbReference>
<dbReference type="InterPro" id="IPR008271">
    <property type="entry name" value="Ser/Thr_kinase_AS"/>
</dbReference>
<dbReference type="OMA" id="KSFCYFA"/>
<dbReference type="Pfam" id="PF00069">
    <property type="entry name" value="Pkinase"/>
    <property type="match status" value="1"/>
</dbReference>
<feature type="compositionally biased region" description="Basic and acidic residues" evidence="1">
    <location>
        <begin position="378"/>
        <end position="389"/>
    </location>
</feature>
<dbReference type="GO" id="GO:0010506">
    <property type="term" value="P:regulation of autophagy"/>
    <property type="evidence" value="ECO:0007669"/>
    <property type="project" value="InterPro"/>
</dbReference>
<dbReference type="PANTHER" id="PTHR24348:SF71">
    <property type="entry name" value="PROTEIN KINASE DOMAIN-CONTAINING PROTEIN"/>
    <property type="match status" value="1"/>
</dbReference>